<dbReference type="PRINTS" id="PR00081">
    <property type="entry name" value="GDHRDH"/>
</dbReference>
<dbReference type="InterPro" id="IPR002347">
    <property type="entry name" value="SDR_fam"/>
</dbReference>
<dbReference type="PANTHER" id="PTHR43490:SF134">
    <property type="entry name" value="(+)-NEOMENTHOL DEHYDROGENASE"/>
    <property type="match status" value="1"/>
</dbReference>
<dbReference type="PANTHER" id="PTHR43490">
    <property type="entry name" value="(+)-NEOMENTHOL DEHYDROGENASE"/>
    <property type="match status" value="1"/>
</dbReference>
<evidence type="ECO:0000313" key="5">
    <source>
        <dbReference type="Proteomes" id="UP000251960"/>
    </source>
</evidence>
<dbReference type="Proteomes" id="UP000251960">
    <property type="component" value="Chromosome 10"/>
</dbReference>
<evidence type="ECO:0000313" key="4">
    <source>
        <dbReference type="EMBL" id="PWZ43511.1"/>
    </source>
</evidence>
<dbReference type="InterPro" id="IPR036291">
    <property type="entry name" value="NAD(P)-bd_dom_sf"/>
</dbReference>
<dbReference type="AlphaFoldDB" id="A0A3L6G4Q9"/>
<evidence type="ECO:0000256" key="3">
    <source>
        <dbReference type="ARBA" id="ARBA00023002"/>
    </source>
</evidence>
<dbReference type="SUPFAM" id="SSF51735">
    <property type="entry name" value="NAD(P)-binding Rossmann-fold domains"/>
    <property type="match status" value="1"/>
</dbReference>
<protein>
    <submittedName>
        <fullName evidence="4">Salutaridine reductase</fullName>
    </submittedName>
</protein>
<comment type="similarity">
    <text evidence="1">Belongs to the short-chain dehydrogenases/reductases (SDR) family.</text>
</comment>
<comment type="caution">
    <text evidence="4">The sequence shown here is derived from an EMBL/GenBank/DDBJ whole genome shotgun (WGS) entry which is preliminary data.</text>
</comment>
<dbReference type="Gene3D" id="3.40.50.720">
    <property type="entry name" value="NAD(P)-binding Rossmann-like Domain"/>
    <property type="match status" value="1"/>
</dbReference>
<dbReference type="ExpressionAtlas" id="A0A3L6G4Q9">
    <property type="expression patterns" value="baseline and differential"/>
</dbReference>
<evidence type="ECO:0000256" key="1">
    <source>
        <dbReference type="ARBA" id="ARBA00006484"/>
    </source>
</evidence>
<keyword evidence="2" id="KW-0521">NADP</keyword>
<proteinExistence type="inferred from homology"/>
<dbReference type="FunFam" id="3.40.50.720:FF:000396">
    <property type="entry name" value="(+)-neomenthol dehydrogenase"/>
    <property type="match status" value="1"/>
</dbReference>
<gene>
    <name evidence="4" type="primary">SALR_4</name>
    <name evidence="4" type="ORF">Zm00014a_002673</name>
</gene>
<accession>A0A3L6G4Q9</accession>
<evidence type="ECO:0000256" key="2">
    <source>
        <dbReference type="ARBA" id="ARBA00022857"/>
    </source>
</evidence>
<organism evidence="4 5">
    <name type="scientific">Zea mays</name>
    <name type="common">Maize</name>
    <dbReference type="NCBI Taxonomy" id="4577"/>
    <lineage>
        <taxon>Eukaryota</taxon>
        <taxon>Viridiplantae</taxon>
        <taxon>Streptophyta</taxon>
        <taxon>Embryophyta</taxon>
        <taxon>Tracheophyta</taxon>
        <taxon>Spermatophyta</taxon>
        <taxon>Magnoliopsida</taxon>
        <taxon>Liliopsida</taxon>
        <taxon>Poales</taxon>
        <taxon>Poaceae</taxon>
        <taxon>PACMAD clade</taxon>
        <taxon>Panicoideae</taxon>
        <taxon>Andropogonodae</taxon>
        <taxon>Andropogoneae</taxon>
        <taxon>Tripsacinae</taxon>
        <taxon>Zea</taxon>
    </lineage>
</organism>
<dbReference type="EMBL" id="NCVQ01000002">
    <property type="protein sequence ID" value="PWZ43511.1"/>
    <property type="molecule type" value="Genomic_DNA"/>
</dbReference>
<dbReference type="GO" id="GO:0016491">
    <property type="term" value="F:oxidoreductase activity"/>
    <property type="evidence" value="ECO:0007669"/>
    <property type="project" value="UniProtKB-KW"/>
</dbReference>
<keyword evidence="3" id="KW-0560">Oxidoreductase</keyword>
<reference evidence="4 5" key="1">
    <citation type="journal article" date="2018" name="Nat. Genet.">
        <title>Extensive intraspecific gene order and gene structural variations between Mo17 and other maize genomes.</title>
        <authorList>
            <person name="Sun S."/>
            <person name="Zhou Y."/>
            <person name="Chen J."/>
            <person name="Shi J."/>
            <person name="Zhao H."/>
            <person name="Zhao H."/>
            <person name="Song W."/>
            <person name="Zhang M."/>
            <person name="Cui Y."/>
            <person name="Dong X."/>
            <person name="Liu H."/>
            <person name="Ma X."/>
            <person name="Jiao Y."/>
            <person name="Wang B."/>
            <person name="Wei X."/>
            <person name="Stein J.C."/>
            <person name="Glaubitz J.C."/>
            <person name="Lu F."/>
            <person name="Yu G."/>
            <person name="Liang C."/>
            <person name="Fengler K."/>
            <person name="Li B."/>
            <person name="Rafalski A."/>
            <person name="Schnable P.S."/>
            <person name="Ware D.H."/>
            <person name="Buckler E.S."/>
            <person name="Lai J."/>
        </authorList>
    </citation>
    <scope>NUCLEOTIDE SEQUENCE [LARGE SCALE GENOMIC DNA]</scope>
    <source>
        <strain evidence="5">cv. Missouri 17</strain>
        <tissue evidence="4">Seedling</tissue>
    </source>
</reference>
<dbReference type="Pfam" id="PF13561">
    <property type="entry name" value="adh_short_C2"/>
    <property type="match status" value="1"/>
</dbReference>
<sequence length="327" mass="35211">MAAATPSPHSARVAVVTGGNKGIGLEVCRQLASNGITVVLTARDEKRGAAAVEELADAGLSGVVFHQLEVTDAQSIARLAGFLKARFGKLDILVAVTVADEGEPLCLTRSYPKPRSDETVYMVVRRARGIMEQIKGMDAFQMAELMRKSCRETNDTAKAGVQTNYYGVKNVTEALLPLLLQASSSGGGRVVNVSSDFGLLRYLRNEEVKRELDDIEGLTEERLDELLGTFLRDFEAGALESRGWPTEFAAYKVAKAALNSYSRVLARRHPELRVNCAHPGYVKTDMTRQTGLLTPAQGAANVVKVALLPEGGPTGAFFALGKEAPFV</sequence>
<name>A0A3L6G4Q9_MAIZE</name>
<dbReference type="Pfam" id="PF00106">
    <property type="entry name" value="adh_short"/>
    <property type="match status" value="1"/>
</dbReference>